<evidence type="ECO:0000256" key="10">
    <source>
        <dbReference type="ARBA" id="ARBA00022989"/>
    </source>
</evidence>
<dbReference type="AlphaFoldDB" id="A0A1E7FJ15"/>
<keyword evidence="6 14" id="KW-0812">Transmembrane</keyword>
<keyword evidence="7" id="KW-0479">Metal-binding</keyword>
<keyword evidence="9" id="KW-0249">Electron transport</keyword>
<dbReference type="GO" id="GO:0016020">
    <property type="term" value="C:membrane"/>
    <property type="evidence" value="ECO:0007669"/>
    <property type="project" value="UniProtKB-SubCell"/>
</dbReference>
<protein>
    <submittedName>
        <fullName evidence="16">Mitochondrial alternative oxidase</fullName>
    </submittedName>
</protein>
<evidence type="ECO:0000259" key="15">
    <source>
        <dbReference type="PROSITE" id="PS50222"/>
    </source>
</evidence>
<evidence type="ECO:0000256" key="6">
    <source>
        <dbReference type="ARBA" id="ARBA00022692"/>
    </source>
</evidence>
<evidence type="ECO:0000256" key="12">
    <source>
        <dbReference type="ARBA" id="ARBA00023004"/>
    </source>
</evidence>
<dbReference type="GO" id="GO:0010230">
    <property type="term" value="P:alternative respiration"/>
    <property type="evidence" value="ECO:0007669"/>
    <property type="project" value="TreeGrafter"/>
</dbReference>
<dbReference type="InterPro" id="IPR018247">
    <property type="entry name" value="EF_Hand_1_Ca_BS"/>
</dbReference>
<evidence type="ECO:0000256" key="2">
    <source>
        <dbReference type="ARBA" id="ARBA00004370"/>
    </source>
</evidence>
<dbReference type="PROSITE" id="PS50222">
    <property type="entry name" value="EF_HAND_2"/>
    <property type="match status" value="1"/>
</dbReference>
<dbReference type="SUPFAM" id="SSF47473">
    <property type="entry name" value="EF-hand"/>
    <property type="match status" value="1"/>
</dbReference>
<gene>
    <name evidence="16" type="primary">AOX2</name>
    <name evidence="16" type="ORF">FRACYDRAFT_238199</name>
</gene>
<evidence type="ECO:0000256" key="13">
    <source>
        <dbReference type="ARBA" id="ARBA00023136"/>
    </source>
</evidence>
<feature type="transmembrane region" description="Helical" evidence="14">
    <location>
        <begin position="307"/>
        <end position="330"/>
    </location>
</feature>
<dbReference type="Proteomes" id="UP000095751">
    <property type="component" value="Unassembled WGS sequence"/>
</dbReference>
<reference evidence="16 17" key="1">
    <citation type="submission" date="2016-09" db="EMBL/GenBank/DDBJ databases">
        <title>Extensive genetic diversity and differential bi-allelic expression allows diatom success in the polar Southern Ocean.</title>
        <authorList>
            <consortium name="DOE Joint Genome Institute"/>
            <person name="Mock T."/>
            <person name="Otillar R.P."/>
            <person name="Strauss J."/>
            <person name="Dupont C."/>
            <person name="Frickenhaus S."/>
            <person name="Maumus F."/>
            <person name="Mcmullan M."/>
            <person name="Sanges R."/>
            <person name="Schmutz J."/>
            <person name="Toseland A."/>
            <person name="Valas R."/>
            <person name="Veluchamy A."/>
            <person name="Ward B.J."/>
            <person name="Allen A."/>
            <person name="Barry K."/>
            <person name="Falciatore A."/>
            <person name="Ferrante M."/>
            <person name="Fortunato A.E."/>
            <person name="Gloeckner G."/>
            <person name="Gruber A."/>
            <person name="Hipkin R."/>
            <person name="Janech M."/>
            <person name="Kroth P."/>
            <person name="Leese F."/>
            <person name="Lindquist E."/>
            <person name="Lyon B.R."/>
            <person name="Martin J."/>
            <person name="Mayer C."/>
            <person name="Parker M."/>
            <person name="Quesneville H."/>
            <person name="Raymond J."/>
            <person name="Uhlig C."/>
            <person name="Valentin K.U."/>
            <person name="Worden A.Z."/>
            <person name="Armbrust E.V."/>
            <person name="Bowler C."/>
            <person name="Green B."/>
            <person name="Moulton V."/>
            <person name="Van Oosterhout C."/>
            <person name="Grigoriev I."/>
        </authorList>
    </citation>
    <scope>NUCLEOTIDE SEQUENCE [LARGE SCALE GENOMIC DNA]</scope>
    <source>
        <strain evidence="16 17">CCMP1102</strain>
    </source>
</reference>
<evidence type="ECO:0000256" key="4">
    <source>
        <dbReference type="ARBA" id="ARBA00022448"/>
    </source>
</evidence>
<dbReference type="GO" id="GO:0005739">
    <property type="term" value="C:mitochondrion"/>
    <property type="evidence" value="ECO:0007669"/>
    <property type="project" value="TreeGrafter"/>
</dbReference>
<dbReference type="PANTHER" id="PTHR31803:SF3">
    <property type="entry name" value="ALTERNATIVE OXIDASE"/>
    <property type="match status" value="1"/>
</dbReference>
<keyword evidence="5" id="KW-0679">Respiratory chain</keyword>
<keyword evidence="13 14" id="KW-0472">Membrane</keyword>
<evidence type="ECO:0000256" key="5">
    <source>
        <dbReference type="ARBA" id="ARBA00022660"/>
    </source>
</evidence>
<organism evidence="16 17">
    <name type="scientific">Fragilariopsis cylindrus CCMP1102</name>
    <dbReference type="NCBI Taxonomy" id="635003"/>
    <lineage>
        <taxon>Eukaryota</taxon>
        <taxon>Sar</taxon>
        <taxon>Stramenopiles</taxon>
        <taxon>Ochrophyta</taxon>
        <taxon>Bacillariophyta</taxon>
        <taxon>Bacillariophyceae</taxon>
        <taxon>Bacillariophycidae</taxon>
        <taxon>Bacillariales</taxon>
        <taxon>Bacillariaceae</taxon>
        <taxon>Fragilariopsis</taxon>
    </lineage>
</organism>
<evidence type="ECO:0000256" key="1">
    <source>
        <dbReference type="ARBA" id="ARBA00001962"/>
    </source>
</evidence>
<dbReference type="GO" id="GO:0009916">
    <property type="term" value="F:alternative oxidase activity"/>
    <property type="evidence" value="ECO:0007669"/>
    <property type="project" value="InterPro"/>
</dbReference>
<dbReference type="KEGG" id="fcy:FRACYDRAFT_238199"/>
<comment type="similarity">
    <text evidence="3">Belongs to the alternative oxidase family.</text>
</comment>
<comment type="subcellular location">
    <subcellularLocation>
        <location evidence="2">Membrane</location>
    </subcellularLocation>
</comment>
<evidence type="ECO:0000256" key="11">
    <source>
        <dbReference type="ARBA" id="ARBA00023002"/>
    </source>
</evidence>
<dbReference type="PANTHER" id="PTHR31803">
    <property type="entry name" value="ALTERNATIVE OXIDASE"/>
    <property type="match status" value="1"/>
</dbReference>
<evidence type="ECO:0000256" key="14">
    <source>
        <dbReference type="SAM" id="Phobius"/>
    </source>
</evidence>
<keyword evidence="11" id="KW-0560">Oxidoreductase</keyword>
<dbReference type="Pfam" id="PF01786">
    <property type="entry name" value="AOX"/>
    <property type="match status" value="1"/>
</dbReference>
<evidence type="ECO:0000256" key="3">
    <source>
        <dbReference type="ARBA" id="ARBA00008388"/>
    </source>
</evidence>
<dbReference type="InterPro" id="IPR011992">
    <property type="entry name" value="EF-hand-dom_pair"/>
</dbReference>
<keyword evidence="17" id="KW-1185">Reference proteome</keyword>
<evidence type="ECO:0000256" key="9">
    <source>
        <dbReference type="ARBA" id="ARBA00022982"/>
    </source>
</evidence>
<dbReference type="Gene3D" id="1.20.1260.140">
    <property type="entry name" value="Alternative oxidase"/>
    <property type="match status" value="1"/>
</dbReference>
<proteinExistence type="inferred from homology"/>
<dbReference type="OrthoDB" id="16906at2759"/>
<keyword evidence="4" id="KW-0813">Transport</keyword>
<dbReference type="InParanoid" id="A0A1E7FJ15"/>
<keyword evidence="8" id="KW-0106">Calcium</keyword>
<dbReference type="InterPro" id="IPR002048">
    <property type="entry name" value="EF_hand_dom"/>
</dbReference>
<comment type="cofactor">
    <cofactor evidence="1">
        <name>Fe cation</name>
        <dbReference type="ChEBI" id="CHEBI:24875"/>
    </cofactor>
</comment>
<accession>A0A1E7FJ15</accession>
<name>A0A1E7FJ15_9STRA</name>
<dbReference type="InterPro" id="IPR038659">
    <property type="entry name" value="AOX_sf"/>
</dbReference>
<dbReference type="PROSITE" id="PS00018">
    <property type="entry name" value="EF_HAND_1"/>
    <property type="match status" value="1"/>
</dbReference>
<evidence type="ECO:0000313" key="16">
    <source>
        <dbReference type="EMBL" id="OEU18172.1"/>
    </source>
</evidence>
<sequence length="456" mass="51548">MTSTALRGNTIMISARHCSSLLSKVFPTSTSTKRSLQSGNLFLRGLHSPTTIHYSSKFRAFSSINAKTEPSNILNEEIGIVTRQLKELDISTVRRIEEELREVDKNSDGRLDADELTSLFKRHQSTFQSAFTDADIVEFSELFYAGKGGGSMKIADFIEALDHVASNEKEGERRHPILDGNCSTEYIYRKTHTSYTPEDLNIKVTHLEPETFPDRVAWQAVKVVRLLFDTATGWSNDKIANQEQILNRVIFLETVAAVPGMVAAVTRHFRSVRRMERDGGLMQLFLEEANNERMHLLSFINLKDPGMIFRTAVIVSQFGFGTAFFLAYIASPKFCHRFVGYIEEEACHTYTNIVTAIEEAPTGSELAEWKTTEAPAIAKGYWKLGETGTILDLMYAVRADEAEHRDVNHACSDLLMDDAKVVNPFNDPDMKVNSMLRKYVKDIMTRSKDEEKPNYL</sequence>
<evidence type="ECO:0000313" key="17">
    <source>
        <dbReference type="Proteomes" id="UP000095751"/>
    </source>
</evidence>
<evidence type="ECO:0000256" key="8">
    <source>
        <dbReference type="ARBA" id="ARBA00022837"/>
    </source>
</evidence>
<keyword evidence="12" id="KW-0408">Iron</keyword>
<feature type="domain" description="EF-hand" evidence="15">
    <location>
        <begin position="91"/>
        <end position="126"/>
    </location>
</feature>
<dbReference type="Gene3D" id="1.10.238.10">
    <property type="entry name" value="EF-hand"/>
    <property type="match status" value="1"/>
</dbReference>
<keyword evidence="10 14" id="KW-1133">Transmembrane helix</keyword>
<evidence type="ECO:0000256" key="7">
    <source>
        <dbReference type="ARBA" id="ARBA00022723"/>
    </source>
</evidence>
<dbReference type="EMBL" id="KV784357">
    <property type="protein sequence ID" value="OEU18172.1"/>
    <property type="molecule type" value="Genomic_DNA"/>
</dbReference>
<dbReference type="InterPro" id="IPR002680">
    <property type="entry name" value="AOX"/>
</dbReference>
<dbReference type="GO" id="GO:0005509">
    <property type="term" value="F:calcium ion binding"/>
    <property type="evidence" value="ECO:0007669"/>
    <property type="project" value="InterPro"/>
</dbReference>